<protein>
    <submittedName>
        <fullName evidence="1">Sodium/hydrogen exchanger 7</fullName>
    </submittedName>
</protein>
<gene>
    <name evidence="1" type="ORF">FQA47_019081</name>
</gene>
<evidence type="ECO:0000313" key="1">
    <source>
        <dbReference type="EMBL" id="KAF6726901.1"/>
    </source>
</evidence>
<dbReference type="EMBL" id="WKFB01000318">
    <property type="protein sequence ID" value="KAF6726901.1"/>
    <property type="molecule type" value="Genomic_DNA"/>
</dbReference>
<organism evidence="1 2">
    <name type="scientific">Oryzias melastigma</name>
    <name type="common">Marine medaka</name>
    <dbReference type="NCBI Taxonomy" id="30732"/>
    <lineage>
        <taxon>Eukaryota</taxon>
        <taxon>Metazoa</taxon>
        <taxon>Chordata</taxon>
        <taxon>Craniata</taxon>
        <taxon>Vertebrata</taxon>
        <taxon>Euteleostomi</taxon>
        <taxon>Actinopterygii</taxon>
        <taxon>Neopterygii</taxon>
        <taxon>Teleostei</taxon>
        <taxon>Neoteleostei</taxon>
        <taxon>Acanthomorphata</taxon>
        <taxon>Ovalentaria</taxon>
        <taxon>Atherinomorphae</taxon>
        <taxon>Beloniformes</taxon>
        <taxon>Adrianichthyidae</taxon>
        <taxon>Oryziinae</taxon>
        <taxon>Oryzias</taxon>
    </lineage>
</organism>
<evidence type="ECO:0000313" key="2">
    <source>
        <dbReference type="Proteomes" id="UP000646548"/>
    </source>
</evidence>
<dbReference type="AlphaFoldDB" id="A0A834FAC7"/>
<reference evidence="1" key="1">
    <citation type="journal article" name="BMC Genomics">
        <title>Long-read sequencing and de novo genome assembly of marine medaka (Oryzias melastigma).</title>
        <authorList>
            <person name="Liang P."/>
            <person name="Saqib H.S.A."/>
            <person name="Ni X."/>
            <person name="Shen Y."/>
        </authorList>
    </citation>
    <scope>NUCLEOTIDE SEQUENCE</scope>
    <source>
        <strain evidence="1">Bigg-433</strain>
    </source>
</reference>
<name>A0A834FAC7_ORYME</name>
<dbReference type="Proteomes" id="UP000646548">
    <property type="component" value="Unassembled WGS sequence"/>
</dbReference>
<accession>A0A834FAC7</accession>
<sequence>MSDMSYCLHLTESPHPSFQRVGVDPDQDLQPSADSFQVLQGDSTQGDGQSKTRQESAWLFRFWYNFDHNYLKPILTHSGPPLTSTLPGYCGPLASCLTTPQAYELSPLAAAPETERKSPPSPCEFSVSLMSLCTLSLASSPWRHPSLTPLSVFVFQNHEQLRDPDSDLIHSDADLTFMFGDTSITANGASGRADAAGELGWSANGKRSGSTSEEALERELDSREQELLSRGTRLVFPVEDHI</sequence>
<proteinExistence type="predicted"/>
<comment type="caution">
    <text evidence="1">The sequence shown here is derived from an EMBL/GenBank/DDBJ whole genome shotgun (WGS) entry which is preliminary data.</text>
</comment>